<accession>A0ABZ2MA74</accession>
<reference evidence="2 3" key="1">
    <citation type="submission" date="2021-12" db="EMBL/GenBank/DDBJ databases">
        <title>Discovery of the Pendulisporaceae a myxobacterial family with distinct sporulation behavior and unique specialized metabolism.</title>
        <authorList>
            <person name="Garcia R."/>
            <person name="Popoff A."/>
            <person name="Bader C.D."/>
            <person name="Loehr J."/>
            <person name="Walesch S."/>
            <person name="Walt C."/>
            <person name="Boldt J."/>
            <person name="Bunk B."/>
            <person name="Haeckl F.J.F.P.J."/>
            <person name="Gunesch A.P."/>
            <person name="Birkelbach J."/>
            <person name="Nuebel U."/>
            <person name="Pietschmann T."/>
            <person name="Bach T."/>
            <person name="Mueller R."/>
        </authorList>
    </citation>
    <scope>NUCLEOTIDE SEQUENCE [LARGE SCALE GENOMIC DNA]</scope>
    <source>
        <strain evidence="2 3">MSr11954</strain>
    </source>
</reference>
<gene>
    <name evidence="2" type="ORF">LZC94_19515</name>
</gene>
<dbReference type="RefSeq" id="WP_394829024.1">
    <property type="nucleotide sequence ID" value="NZ_CP089984.1"/>
</dbReference>
<evidence type="ECO:0000313" key="3">
    <source>
        <dbReference type="Proteomes" id="UP001370348"/>
    </source>
</evidence>
<sequence length="77" mass="7486">MTVGKKLAASAVMGILSAAITYGGGGQDAQAAVDPAVNAVNEGPNGWGRKGGCGSKDGGSCRAMNLPSADGPWAIPK</sequence>
<evidence type="ECO:0000313" key="2">
    <source>
        <dbReference type="EMBL" id="WXB19406.1"/>
    </source>
</evidence>
<feature type="compositionally biased region" description="Gly residues" evidence="1">
    <location>
        <begin position="45"/>
        <end position="57"/>
    </location>
</feature>
<proteinExistence type="predicted"/>
<dbReference type="EMBL" id="CP089984">
    <property type="protein sequence ID" value="WXB19406.1"/>
    <property type="molecule type" value="Genomic_DNA"/>
</dbReference>
<keyword evidence="3" id="KW-1185">Reference proteome</keyword>
<evidence type="ECO:0000256" key="1">
    <source>
        <dbReference type="SAM" id="MobiDB-lite"/>
    </source>
</evidence>
<name>A0ABZ2MA74_9BACT</name>
<protein>
    <submittedName>
        <fullName evidence="2">Uncharacterized protein</fullName>
    </submittedName>
</protein>
<organism evidence="2 3">
    <name type="scientific">Pendulispora albinea</name>
    <dbReference type="NCBI Taxonomy" id="2741071"/>
    <lineage>
        <taxon>Bacteria</taxon>
        <taxon>Pseudomonadati</taxon>
        <taxon>Myxococcota</taxon>
        <taxon>Myxococcia</taxon>
        <taxon>Myxococcales</taxon>
        <taxon>Sorangiineae</taxon>
        <taxon>Pendulisporaceae</taxon>
        <taxon>Pendulispora</taxon>
    </lineage>
</organism>
<feature type="region of interest" description="Disordered" evidence="1">
    <location>
        <begin position="41"/>
        <end position="77"/>
    </location>
</feature>
<dbReference type="Proteomes" id="UP001370348">
    <property type="component" value="Chromosome"/>
</dbReference>